<name>A0A815MZ07_9BILA</name>
<organism evidence="2 4">
    <name type="scientific">Rotaria magnacalcarata</name>
    <dbReference type="NCBI Taxonomy" id="392030"/>
    <lineage>
        <taxon>Eukaryota</taxon>
        <taxon>Metazoa</taxon>
        <taxon>Spiralia</taxon>
        <taxon>Gnathifera</taxon>
        <taxon>Rotifera</taxon>
        <taxon>Eurotatoria</taxon>
        <taxon>Bdelloidea</taxon>
        <taxon>Philodinida</taxon>
        <taxon>Philodinidae</taxon>
        <taxon>Rotaria</taxon>
    </lineage>
</organism>
<dbReference type="EMBL" id="CAJNOV010010961">
    <property type="protein sequence ID" value="CAF1431737.1"/>
    <property type="molecule type" value="Genomic_DNA"/>
</dbReference>
<gene>
    <name evidence="3" type="ORF">BYL167_LOCUS6202</name>
    <name evidence="2" type="ORF">CJN711_LOCUS23609</name>
</gene>
<dbReference type="InterPro" id="IPR052090">
    <property type="entry name" value="Cytolytic_pore-forming_toxin"/>
</dbReference>
<proteinExistence type="predicted"/>
<dbReference type="PANTHER" id="PTHR31594:SF14">
    <property type="entry name" value="FIBRONECTIN TYPE-III DOMAIN-CONTAINING PROTEIN"/>
    <property type="match status" value="1"/>
</dbReference>
<dbReference type="Proteomes" id="UP000663855">
    <property type="component" value="Unassembled WGS sequence"/>
</dbReference>
<evidence type="ECO:0000313" key="4">
    <source>
        <dbReference type="Proteomes" id="UP000663855"/>
    </source>
</evidence>
<sequence>MAGDKASPLKMMALGRSFKVGMLYDYKTDRLIPNMSLWDEKLISKYLTCHSSSSPTYEARINNNLTELEYLLGIDNNLKLSILVGLVDLPGSNDLIDYCQRVRRTELFILQYSITTHYDELAIRHFRKSDIKRQDLLDQQVATHVVTDVFYGIEIFLIFNRKLSDNENRTDHHNSVKELLKKLKTFPITDIDQLPLSNEEKQLAETLTGQYYGDIQLKSNPRSFIDAIK</sequence>
<evidence type="ECO:0000313" key="3">
    <source>
        <dbReference type="EMBL" id="CAF3857581.1"/>
    </source>
</evidence>
<protein>
    <recommendedName>
        <fullName evidence="1">SNTX MACPF/CDC-like domain-containing protein</fullName>
    </recommendedName>
</protein>
<comment type="caution">
    <text evidence="2">The sequence shown here is derived from an EMBL/GenBank/DDBJ whole genome shotgun (WGS) entry which is preliminary data.</text>
</comment>
<dbReference type="InterPro" id="IPR056072">
    <property type="entry name" value="SNTX_MACPF/CDC-like_dom"/>
</dbReference>
<feature type="domain" description="SNTX MACPF/CDC-like" evidence="1">
    <location>
        <begin position="10"/>
        <end position="220"/>
    </location>
</feature>
<reference evidence="2" key="1">
    <citation type="submission" date="2021-02" db="EMBL/GenBank/DDBJ databases">
        <authorList>
            <person name="Nowell W R."/>
        </authorList>
    </citation>
    <scope>NUCLEOTIDE SEQUENCE</scope>
</reference>
<dbReference type="PANTHER" id="PTHR31594">
    <property type="entry name" value="AIG1-TYPE G DOMAIN-CONTAINING PROTEIN"/>
    <property type="match status" value="1"/>
</dbReference>
<accession>A0A815MZ07</accession>
<dbReference type="Proteomes" id="UP000681967">
    <property type="component" value="Unassembled WGS sequence"/>
</dbReference>
<dbReference type="EMBL" id="CAJOBH010001490">
    <property type="protein sequence ID" value="CAF3857581.1"/>
    <property type="molecule type" value="Genomic_DNA"/>
</dbReference>
<dbReference type="AlphaFoldDB" id="A0A815MZ07"/>
<evidence type="ECO:0000313" key="2">
    <source>
        <dbReference type="EMBL" id="CAF1431737.1"/>
    </source>
</evidence>
<dbReference type="Pfam" id="PF24674">
    <property type="entry name" value="MACPF_SNTX"/>
    <property type="match status" value="1"/>
</dbReference>
<evidence type="ECO:0000259" key="1">
    <source>
        <dbReference type="Pfam" id="PF24674"/>
    </source>
</evidence>